<keyword evidence="2" id="KW-1185">Reference proteome</keyword>
<proteinExistence type="predicted"/>
<dbReference type="EMBL" id="FWXZ01000005">
    <property type="protein sequence ID" value="SMC77469.1"/>
    <property type="molecule type" value="Genomic_DNA"/>
</dbReference>
<dbReference type="Proteomes" id="UP000192328">
    <property type="component" value="Unassembled WGS sequence"/>
</dbReference>
<evidence type="ECO:0000313" key="1">
    <source>
        <dbReference type="EMBL" id="SMC77469.1"/>
    </source>
</evidence>
<comment type="caution">
    <text evidence="1">The sequence shown here is derived from an EMBL/GenBank/DDBJ whole genome shotgun (WGS) entry which is preliminary data.</text>
</comment>
<organism evidence="1 2">
    <name type="scientific">Aristaeella lactis</name>
    <dbReference type="NCBI Taxonomy" id="3046383"/>
    <lineage>
        <taxon>Bacteria</taxon>
        <taxon>Bacillati</taxon>
        <taxon>Bacillota</taxon>
        <taxon>Clostridia</taxon>
        <taxon>Eubacteriales</taxon>
        <taxon>Aristaeellaceae</taxon>
        <taxon>Aristaeella</taxon>
    </lineage>
</organism>
<reference evidence="1" key="1">
    <citation type="submission" date="2017-04" db="EMBL/GenBank/DDBJ databases">
        <authorList>
            <person name="Varghese N."/>
            <person name="Submissions S."/>
        </authorList>
    </citation>
    <scope>NUCLEOTIDE SEQUENCE</scope>
    <source>
        <strain evidence="1">WTE2008</strain>
    </source>
</reference>
<accession>A0AC61PP08</accession>
<sequence length="652" mass="73341">MKKMLVFLLALLLPILSAMPAAAENKLPDEVIWNRWYQDERARLTVGTVTPMEGRFFTNLWGGTASDMDAQMLLHAASPVRWDGELDRFVFDRSVLEDAAVLTNSDGSRTYLMVLSEDLRWSDDTRITAADYAFSFLLQMDPAVAETGGRPEDFSWLEGSEAYLSGQAKALSGVRLIGDNILQVTAKAEALPYYYELNRLAVQPYPIEVIAPGTAVRDEGEGVYLSRPLTARTLEQTVLNETTGYLSHPQKVSGPYLLKSFDGNTALFIANPYFRGTEDGYTPRIGRITFTAEHNSEMVSGLTKGETGLLNKVTGADAIRDGIRCVMASQDTLAMQVRPRTGLTMIWFMECSPKVQEKAVREAIACCFDRDTFTHLYTGGYGTRTDGFFGAGQWMYRMAAGTDAGDVHTLPEKGLTLPGLIRYTQDREKAVRLLDAAGWTLNEKGETYNPYRDSVRYKRNGDSFTGLELTMAVPESEEIRKKLELTLITPLKEAGIRLTVVPVSMEALQESYVSGKNSGYDMLYLGENFSRVFDPELLKPREEDNGDSELVRARKEVYALALDMVRTEPEDTDGFVRKWRGMQEKITETLPLLPVYSNLYFDFYTRELHQYDVTRGASWAEAVVRSCMSDMEELPAGERQRIRRELEEQFGK</sequence>
<name>A0AC61PP08_9FIRM</name>
<protein>
    <submittedName>
        <fullName evidence="1">ABC-type transport system, substrate-binding protein</fullName>
    </submittedName>
</protein>
<evidence type="ECO:0000313" key="2">
    <source>
        <dbReference type="Proteomes" id="UP000192328"/>
    </source>
</evidence>
<gene>
    <name evidence="1" type="ORF">SAMN06297397_2459</name>
</gene>